<dbReference type="NCBIfam" id="TIGR04131">
    <property type="entry name" value="Bac_Flav_CTERM"/>
    <property type="match status" value="1"/>
</dbReference>
<dbReference type="Proteomes" id="UP000660862">
    <property type="component" value="Unassembled WGS sequence"/>
</dbReference>
<reference evidence="2" key="2">
    <citation type="submission" date="2020-09" db="EMBL/GenBank/DDBJ databases">
        <authorList>
            <person name="Sun Q."/>
            <person name="Zhou Y."/>
        </authorList>
    </citation>
    <scope>NUCLEOTIDE SEQUENCE</scope>
    <source>
        <strain evidence="2">CGMCC 1.12195</strain>
    </source>
</reference>
<accession>A0A917HYQ8</accession>
<reference evidence="2" key="1">
    <citation type="journal article" date="2014" name="Int. J. Syst. Evol. Microbiol.">
        <title>Complete genome sequence of Corynebacterium casei LMG S-19264T (=DSM 44701T), isolated from a smear-ripened cheese.</title>
        <authorList>
            <consortium name="US DOE Joint Genome Institute (JGI-PGF)"/>
            <person name="Walter F."/>
            <person name="Albersmeier A."/>
            <person name="Kalinowski J."/>
            <person name="Ruckert C."/>
        </authorList>
    </citation>
    <scope>NUCLEOTIDE SEQUENCE</scope>
    <source>
        <strain evidence="2">CGMCC 1.12195</strain>
    </source>
</reference>
<evidence type="ECO:0008006" key="4">
    <source>
        <dbReference type="Google" id="ProtNLM"/>
    </source>
</evidence>
<evidence type="ECO:0000256" key="1">
    <source>
        <dbReference type="SAM" id="SignalP"/>
    </source>
</evidence>
<comment type="caution">
    <text evidence="2">The sequence shown here is derived from an EMBL/GenBank/DDBJ whole genome shotgun (WGS) entry which is preliminary data.</text>
</comment>
<keyword evidence="1" id="KW-0732">Signal</keyword>
<name>A0A917HYQ8_9SPHI</name>
<evidence type="ECO:0000313" key="3">
    <source>
        <dbReference type="Proteomes" id="UP000660862"/>
    </source>
</evidence>
<keyword evidence="3" id="KW-1185">Reference proteome</keyword>
<dbReference type="InterPro" id="IPR013783">
    <property type="entry name" value="Ig-like_fold"/>
</dbReference>
<dbReference type="Gene3D" id="2.60.40.10">
    <property type="entry name" value="Immunoglobulins"/>
    <property type="match status" value="1"/>
</dbReference>
<dbReference type="InterPro" id="IPR026341">
    <property type="entry name" value="T9SS_type_B"/>
</dbReference>
<dbReference type="EMBL" id="BMER01000004">
    <property type="protein sequence ID" value="GGG96363.1"/>
    <property type="molecule type" value="Genomic_DNA"/>
</dbReference>
<evidence type="ECO:0000313" key="2">
    <source>
        <dbReference type="EMBL" id="GGG96363.1"/>
    </source>
</evidence>
<dbReference type="Pfam" id="PF13585">
    <property type="entry name" value="CHU_C"/>
    <property type="match status" value="1"/>
</dbReference>
<gene>
    <name evidence="2" type="ORF">GCM10007415_34440</name>
</gene>
<proteinExistence type="predicted"/>
<dbReference type="AlphaFoldDB" id="A0A917HYQ8"/>
<organism evidence="2 3">
    <name type="scientific">Parapedobacter pyrenivorans</name>
    <dbReference type="NCBI Taxonomy" id="1305674"/>
    <lineage>
        <taxon>Bacteria</taxon>
        <taxon>Pseudomonadati</taxon>
        <taxon>Bacteroidota</taxon>
        <taxon>Sphingobacteriia</taxon>
        <taxon>Sphingobacteriales</taxon>
        <taxon>Sphingobacteriaceae</taxon>
        <taxon>Parapedobacter</taxon>
    </lineage>
</organism>
<sequence>MKAVASLWFSLLLAFCANAETFVVTSNASSGPGTLRNALERAAANGSDETDYIHFNLPGSSLAARTITLTSSLPDFTPHIVLDATTQPGNPFGTSQAKIRITPDRNTYLATGLGVFAIDSIEHITIYGFIFEGFHSLMSSPPGSYVSTPTISVTSSSHVIIGAPGKGNVFWDNPNDIDVRTTYDEETLIVDTCNFITVQANYIGCDTNANFTNLNAPPEGLRLNAKNLVFGGEEPAEGNLIAADTYVQAYDFFMASNVFLKAFSVVVFASKDGVIRDNDFGNSPLGIQHHYGGIEVYGNKGIAGMFMISYEPRDEGVIKIGSDREEDINIFTGSIGSDAEVRKNSFRCVDYAYYVANDTSPVIAVTENSNTTFRGTATPGADIYIYEDDSDCEICSPVTFFRRITADASGSWSISGDFSDKRLLANAVLGNASSPYTQVGFSNFVDQLFENFQLVHPDCNDNNGSITLLNLINVLHIDWYDADGNKVGEGVTASGLSAGSYTAVLRNGNCSKVMHYDLHEPIVDFIDYNMVLHHPTCGVNNGAVVDLDFYSIYNEIIRKEWRDAAGHVVDTTGYLENVAPGTYTMYVYISETCFETYEVTLERMDGPTVDLSAMVATPISCAGPGRISGIRVNTAAVIEYHWLDASGARVGGDGANLSNITHPGTYRLALVGDAACDTIWAASVHVPEEGVLRMDETAVRVTPVGCDGDTQGSIHGIQTTNATNYQWVDGANRTVGNTLVLKDMSVGRYRLRASNTDGCEVYSAWYEVAQLDPVDFPAYTVTKDAPHCEHNNGRLAVEYGSSAIRPTAQRWADQLGNDLGHGQQITELAPGTYHLYLTDHNGCETLYQSITLLAIPLLEVDITAVNVLHVTCASPNGQISNVQVHGGVAPYRFTWYDHLGVVVSESEVLQGVAAGHYSVSVKDAEGCSAMSGAIEISTSSGDDLTILNAFSPNGDGINDTWLPSGVTRYTRASVTVFDRNGQQVYRMTDAQQPFDGRYRGADLPVGPYYFIIDLGNACPPIKGSLNLLR</sequence>
<protein>
    <recommendedName>
        <fullName evidence="4">Gliding motility-associated C-terminal domain-containing protein</fullName>
    </recommendedName>
</protein>
<feature type="chain" id="PRO_5037917989" description="Gliding motility-associated C-terminal domain-containing protein" evidence="1">
    <location>
        <begin position="20"/>
        <end position="1029"/>
    </location>
</feature>
<feature type="signal peptide" evidence="1">
    <location>
        <begin position="1"/>
        <end position="19"/>
    </location>
</feature>